<dbReference type="AlphaFoldDB" id="A0A0L0N9L9"/>
<organism evidence="5 6">
    <name type="scientific">Tolypocladium ophioglossoides (strain CBS 100239)</name>
    <name type="common">Snaketongue truffleclub</name>
    <name type="synonym">Elaphocordyceps ophioglossoides</name>
    <dbReference type="NCBI Taxonomy" id="1163406"/>
    <lineage>
        <taxon>Eukaryota</taxon>
        <taxon>Fungi</taxon>
        <taxon>Dikarya</taxon>
        <taxon>Ascomycota</taxon>
        <taxon>Pezizomycotina</taxon>
        <taxon>Sordariomycetes</taxon>
        <taxon>Hypocreomycetidae</taxon>
        <taxon>Hypocreales</taxon>
        <taxon>Ophiocordycipitaceae</taxon>
        <taxon>Tolypocladium</taxon>
    </lineage>
</organism>
<keyword evidence="2" id="KW-0863">Zinc-finger</keyword>
<gene>
    <name evidence="5" type="ORF">TOPH_04601</name>
</gene>
<evidence type="ECO:0000313" key="6">
    <source>
        <dbReference type="Proteomes" id="UP000036947"/>
    </source>
</evidence>
<dbReference type="Proteomes" id="UP000036947">
    <property type="component" value="Unassembled WGS sequence"/>
</dbReference>
<name>A0A0L0N9L9_TOLOC</name>
<evidence type="ECO:0000259" key="4">
    <source>
        <dbReference type="Pfam" id="PF13695"/>
    </source>
</evidence>
<evidence type="ECO:0000256" key="1">
    <source>
        <dbReference type="ARBA" id="ARBA00022723"/>
    </source>
</evidence>
<protein>
    <recommendedName>
        <fullName evidence="4">3CxxC-type domain-containing protein</fullName>
    </recommendedName>
</protein>
<dbReference type="InterPro" id="IPR027377">
    <property type="entry name" value="ZAR1/RTP1-5-like_Znf-3CxxC"/>
</dbReference>
<evidence type="ECO:0000256" key="3">
    <source>
        <dbReference type="ARBA" id="ARBA00022833"/>
    </source>
</evidence>
<dbReference type="OrthoDB" id="8121437at2759"/>
<keyword evidence="3" id="KW-0862">Zinc</keyword>
<dbReference type="Pfam" id="PF13695">
    <property type="entry name" value="Zn_ribbon_3CxxC"/>
    <property type="match status" value="1"/>
</dbReference>
<sequence>MPSRKPKPSRRKKSKSGTRWSLYPELHADVSLLLKDAFLDFSFHEEDDEIGCSKEYDTNIMGRFTCNNSSCGSRGWSSMMIAITIRMYPGEQYNARPEQADS</sequence>
<reference evidence="5 6" key="1">
    <citation type="journal article" date="2015" name="BMC Genomics">
        <title>The genome of the truffle-parasite Tolypocladium ophioglossoides and the evolution of antifungal peptaibiotics.</title>
        <authorList>
            <person name="Quandt C.A."/>
            <person name="Bushley K.E."/>
            <person name="Spatafora J.W."/>
        </authorList>
    </citation>
    <scope>NUCLEOTIDE SEQUENCE [LARGE SCALE GENOMIC DNA]</scope>
    <source>
        <strain evidence="5 6">CBS 100239</strain>
    </source>
</reference>
<feature type="domain" description="3CxxC-type" evidence="4">
    <location>
        <begin position="59"/>
        <end position="97"/>
    </location>
</feature>
<proteinExistence type="predicted"/>
<keyword evidence="1" id="KW-0479">Metal-binding</keyword>
<keyword evidence="6" id="KW-1185">Reference proteome</keyword>
<comment type="caution">
    <text evidence="5">The sequence shown here is derived from an EMBL/GenBank/DDBJ whole genome shotgun (WGS) entry which is preliminary data.</text>
</comment>
<dbReference type="EMBL" id="LFRF01000011">
    <property type="protein sequence ID" value="KND90746.1"/>
    <property type="molecule type" value="Genomic_DNA"/>
</dbReference>
<dbReference type="STRING" id="1163406.A0A0L0N9L9"/>
<accession>A0A0L0N9L9</accession>
<evidence type="ECO:0000313" key="5">
    <source>
        <dbReference type="EMBL" id="KND90746.1"/>
    </source>
</evidence>
<evidence type="ECO:0000256" key="2">
    <source>
        <dbReference type="ARBA" id="ARBA00022771"/>
    </source>
</evidence>
<dbReference type="GO" id="GO:0008270">
    <property type="term" value="F:zinc ion binding"/>
    <property type="evidence" value="ECO:0007669"/>
    <property type="project" value="UniProtKB-KW"/>
</dbReference>